<keyword evidence="4 7" id="KW-0521">NADP</keyword>
<gene>
    <name evidence="10" type="primary">ydjA</name>
    <name evidence="10" type="ORF">GCM10009332_22270</name>
</gene>
<dbReference type="SUPFAM" id="SSF55469">
    <property type="entry name" value="FMN-dependent nitroreductase-like"/>
    <property type="match status" value="1"/>
</dbReference>
<organism evidence="10 11">
    <name type="scientific">Shewanella gelidii</name>
    <dbReference type="NCBI Taxonomy" id="1642821"/>
    <lineage>
        <taxon>Bacteria</taxon>
        <taxon>Pseudomonadati</taxon>
        <taxon>Pseudomonadota</taxon>
        <taxon>Gammaproteobacteria</taxon>
        <taxon>Alteromonadales</taxon>
        <taxon>Shewanellaceae</taxon>
        <taxon>Shewanella</taxon>
    </lineage>
</organism>
<evidence type="ECO:0000256" key="7">
    <source>
        <dbReference type="PIRNR" id="PIRNR000232"/>
    </source>
</evidence>
<dbReference type="InterPro" id="IPR000415">
    <property type="entry name" value="Nitroreductase-like"/>
</dbReference>
<dbReference type="Gene3D" id="3.40.109.10">
    <property type="entry name" value="NADH Oxidase"/>
    <property type="match status" value="1"/>
</dbReference>
<comment type="similarity">
    <text evidence="1 7">Belongs to the nitroreductase family.</text>
</comment>
<dbReference type="InterPro" id="IPR026021">
    <property type="entry name" value="YdjA-like"/>
</dbReference>
<name>A0A917NB28_9GAMM</name>
<keyword evidence="2 7" id="KW-0285">Flavoprotein</keyword>
<evidence type="ECO:0000256" key="5">
    <source>
        <dbReference type="ARBA" id="ARBA00023002"/>
    </source>
</evidence>
<dbReference type="RefSeq" id="WP_188920886.1">
    <property type="nucleotide sequence ID" value="NZ_BMPZ01000005.1"/>
</dbReference>
<evidence type="ECO:0000256" key="6">
    <source>
        <dbReference type="ARBA" id="ARBA00023027"/>
    </source>
</evidence>
<dbReference type="CDD" id="cd02135">
    <property type="entry name" value="YdjA-like"/>
    <property type="match status" value="1"/>
</dbReference>
<feature type="binding site" evidence="8">
    <location>
        <position position="35"/>
    </location>
    <ligand>
        <name>FMN</name>
        <dbReference type="ChEBI" id="CHEBI:58210"/>
        <note>ligand shared between dimeric partners</note>
    </ligand>
</feature>
<dbReference type="PIRSF" id="PIRSF000232">
    <property type="entry name" value="YdjA"/>
    <property type="match status" value="1"/>
</dbReference>
<reference evidence="10" key="1">
    <citation type="journal article" date="2014" name="Int. J. Syst. Evol. Microbiol.">
        <title>Complete genome sequence of Corynebacterium casei LMG S-19264T (=DSM 44701T), isolated from a smear-ripened cheese.</title>
        <authorList>
            <consortium name="US DOE Joint Genome Institute (JGI-PGF)"/>
            <person name="Walter F."/>
            <person name="Albersmeier A."/>
            <person name="Kalinowski J."/>
            <person name="Ruckert C."/>
        </authorList>
    </citation>
    <scope>NUCLEOTIDE SEQUENCE</scope>
    <source>
        <strain evidence="10">JCM 30804</strain>
    </source>
</reference>
<dbReference type="PANTHER" id="PTHR43821">
    <property type="entry name" value="NAD(P)H NITROREDUCTASE YDJA-RELATED"/>
    <property type="match status" value="1"/>
</dbReference>
<dbReference type="InterPro" id="IPR052530">
    <property type="entry name" value="NAD(P)H_nitroreductase"/>
</dbReference>
<evidence type="ECO:0000313" key="10">
    <source>
        <dbReference type="EMBL" id="GGI84520.1"/>
    </source>
</evidence>
<dbReference type="Proteomes" id="UP000613743">
    <property type="component" value="Unassembled WGS sequence"/>
</dbReference>
<comment type="cofactor">
    <cofactor evidence="8">
        <name>FMN</name>
        <dbReference type="ChEBI" id="CHEBI:58210"/>
    </cofactor>
    <text evidence="8">Binds 1 FMN per subunit.</text>
</comment>
<dbReference type="Pfam" id="PF00881">
    <property type="entry name" value="Nitroreductase"/>
    <property type="match status" value="1"/>
</dbReference>
<dbReference type="NCBIfam" id="NF008088">
    <property type="entry name" value="PRK10828.1"/>
    <property type="match status" value="1"/>
</dbReference>
<evidence type="ECO:0000259" key="9">
    <source>
        <dbReference type="Pfam" id="PF00881"/>
    </source>
</evidence>
<dbReference type="EC" id="1.-.-.-" evidence="7"/>
<keyword evidence="11" id="KW-1185">Reference proteome</keyword>
<dbReference type="GO" id="GO:0016491">
    <property type="term" value="F:oxidoreductase activity"/>
    <property type="evidence" value="ECO:0007669"/>
    <property type="project" value="UniProtKB-UniRule"/>
</dbReference>
<sequence>MDALQLLHTRQSCPRLTFPAPDENQLKNILDAGIRVPDHANLCPWEFVVAQGEGLNKLSAIFKEAAMEKGLDGEAIERVAKMPHRAPMLITVIAKVKEHPKVPILEQYLAAGCAVMAMQQAAVAQGLGAIWRTGEFAFDAIVNKHLEVNGDDQIIGFLYLGTPAVDAPVKVRQSATPFVRYL</sequence>
<accession>A0A917NB28</accession>
<dbReference type="AlphaFoldDB" id="A0A917NB28"/>
<evidence type="ECO:0000256" key="1">
    <source>
        <dbReference type="ARBA" id="ARBA00007118"/>
    </source>
</evidence>
<evidence type="ECO:0000256" key="4">
    <source>
        <dbReference type="ARBA" id="ARBA00022857"/>
    </source>
</evidence>
<feature type="binding site" description="in other chain" evidence="8">
    <location>
        <begin position="131"/>
        <end position="133"/>
    </location>
    <ligand>
        <name>FMN</name>
        <dbReference type="ChEBI" id="CHEBI:58210"/>
        <note>ligand shared between dimeric partners</note>
    </ligand>
</feature>
<comment type="caution">
    <text evidence="10">The sequence shown here is derived from an EMBL/GenBank/DDBJ whole genome shotgun (WGS) entry which is preliminary data.</text>
</comment>
<feature type="binding site" evidence="8">
    <location>
        <position position="39"/>
    </location>
    <ligand>
        <name>FMN</name>
        <dbReference type="ChEBI" id="CHEBI:58210"/>
        <note>ligand shared between dimeric partners</note>
    </ligand>
</feature>
<keyword evidence="6 7" id="KW-0520">NAD</keyword>
<reference evidence="10" key="2">
    <citation type="submission" date="2020-09" db="EMBL/GenBank/DDBJ databases">
        <authorList>
            <person name="Sun Q."/>
            <person name="Ohkuma M."/>
        </authorList>
    </citation>
    <scope>NUCLEOTIDE SEQUENCE</scope>
    <source>
        <strain evidence="10">JCM 30804</strain>
    </source>
</reference>
<keyword evidence="3 7" id="KW-0288">FMN</keyword>
<evidence type="ECO:0000256" key="2">
    <source>
        <dbReference type="ARBA" id="ARBA00022630"/>
    </source>
</evidence>
<dbReference type="InterPro" id="IPR029479">
    <property type="entry name" value="Nitroreductase"/>
</dbReference>
<evidence type="ECO:0000256" key="8">
    <source>
        <dbReference type="PIRSR" id="PIRSR000232-1"/>
    </source>
</evidence>
<feature type="binding site" description="in other chain" evidence="8">
    <location>
        <begin position="10"/>
        <end position="12"/>
    </location>
    <ligand>
        <name>FMN</name>
        <dbReference type="ChEBI" id="CHEBI:58210"/>
        <note>ligand shared between dimeric partners</note>
    </ligand>
</feature>
<keyword evidence="5 7" id="KW-0560">Oxidoreductase</keyword>
<evidence type="ECO:0000256" key="3">
    <source>
        <dbReference type="ARBA" id="ARBA00022643"/>
    </source>
</evidence>
<proteinExistence type="inferred from homology"/>
<protein>
    <recommendedName>
        <fullName evidence="7">Putative NAD(P)H nitroreductase</fullName>
        <ecNumber evidence="7">1.-.-.-</ecNumber>
    </recommendedName>
</protein>
<dbReference type="PANTHER" id="PTHR43821:SF1">
    <property type="entry name" value="NAD(P)H NITROREDUCTASE YDJA-RELATED"/>
    <property type="match status" value="1"/>
</dbReference>
<feature type="domain" description="Nitroreductase" evidence="9">
    <location>
        <begin position="10"/>
        <end position="161"/>
    </location>
</feature>
<evidence type="ECO:0000313" key="11">
    <source>
        <dbReference type="Proteomes" id="UP000613743"/>
    </source>
</evidence>
<dbReference type="EMBL" id="BMPZ01000005">
    <property type="protein sequence ID" value="GGI84520.1"/>
    <property type="molecule type" value="Genomic_DNA"/>
</dbReference>